<proteinExistence type="predicted"/>
<comment type="subcellular location">
    <subcellularLocation>
        <location evidence="1">Mitochondrion</location>
    </subcellularLocation>
</comment>
<dbReference type="InterPro" id="IPR018828">
    <property type="entry name" value="RRG7"/>
</dbReference>
<evidence type="ECO:0000256" key="1">
    <source>
        <dbReference type="ARBA" id="ARBA00004173"/>
    </source>
</evidence>
<evidence type="ECO:0008006" key="6">
    <source>
        <dbReference type="Google" id="ProtNLM"/>
    </source>
</evidence>
<dbReference type="PANTHER" id="PTHR28133:SF1">
    <property type="entry name" value="REQUIRED FOR RESPIRATORY GROWTH PROTEIN 7, MITOCHONDRIAL"/>
    <property type="match status" value="1"/>
</dbReference>
<protein>
    <recommendedName>
        <fullName evidence="6">Required for respiratory growth protein 7, mitochondrial</fullName>
    </recommendedName>
</protein>
<evidence type="ECO:0000313" key="4">
    <source>
        <dbReference type="EMBL" id="KNE67898.1"/>
    </source>
</evidence>
<dbReference type="InterPro" id="IPR011856">
    <property type="entry name" value="tRNA_endonuc-like_dom_sf"/>
</dbReference>
<feature type="region of interest" description="Disordered" evidence="3">
    <location>
        <begin position="125"/>
        <end position="150"/>
    </location>
</feature>
<dbReference type="VEuPathDB" id="FungiDB:AMAG_12615"/>
<organism evidence="4 5">
    <name type="scientific">Allomyces macrogynus (strain ATCC 38327)</name>
    <name type="common">Allomyces javanicus var. macrogynus</name>
    <dbReference type="NCBI Taxonomy" id="578462"/>
    <lineage>
        <taxon>Eukaryota</taxon>
        <taxon>Fungi</taxon>
        <taxon>Fungi incertae sedis</taxon>
        <taxon>Blastocladiomycota</taxon>
        <taxon>Blastocladiomycetes</taxon>
        <taxon>Blastocladiales</taxon>
        <taxon>Blastocladiaceae</taxon>
        <taxon>Allomyces</taxon>
    </lineage>
</organism>
<accession>A0A0L0SZB9</accession>
<dbReference type="Proteomes" id="UP000054350">
    <property type="component" value="Unassembled WGS sequence"/>
</dbReference>
<gene>
    <name evidence="4" type="ORF">AMAG_12615</name>
</gene>
<feature type="compositionally biased region" description="Basic and acidic residues" evidence="3">
    <location>
        <begin position="130"/>
        <end position="146"/>
    </location>
</feature>
<reference evidence="4 5" key="1">
    <citation type="submission" date="2009-11" db="EMBL/GenBank/DDBJ databases">
        <title>Annotation of Allomyces macrogynus ATCC 38327.</title>
        <authorList>
            <consortium name="The Broad Institute Genome Sequencing Platform"/>
            <person name="Russ C."/>
            <person name="Cuomo C."/>
            <person name="Burger G."/>
            <person name="Gray M.W."/>
            <person name="Holland P.W.H."/>
            <person name="King N."/>
            <person name="Lang F.B.F."/>
            <person name="Roger A.J."/>
            <person name="Ruiz-Trillo I."/>
            <person name="Young S.K."/>
            <person name="Zeng Q."/>
            <person name="Gargeya S."/>
            <person name="Fitzgerald M."/>
            <person name="Haas B."/>
            <person name="Abouelleil A."/>
            <person name="Alvarado L."/>
            <person name="Arachchi H.M."/>
            <person name="Berlin A."/>
            <person name="Chapman S.B."/>
            <person name="Gearin G."/>
            <person name="Goldberg J."/>
            <person name="Griggs A."/>
            <person name="Gujja S."/>
            <person name="Hansen M."/>
            <person name="Heiman D."/>
            <person name="Howarth C."/>
            <person name="Larimer J."/>
            <person name="Lui A."/>
            <person name="MacDonald P.J.P."/>
            <person name="McCowen C."/>
            <person name="Montmayeur A."/>
            <person name="Murphy C."/>
            <person name="Neiman D."/>
            <person name="Pearson M."/>
            <person name="Priest M."/>
            <person name="Roberts A."/>
            <person name="Saif S."/>
            <person name="Shea T."/>
            <person name="Sisk P."/>
            <person name="Stolte C."/>
            <person name="Sykes S."/>
            <person name="Wortman J."/>
            <person name="Nusbaum C."/>
            <person name="Birren B."/>
        </authorList>
    </citation>
    <scope>NUCLEOTIDE SEQUENCE [LARGE SCALE GENOMIC DNA]</scope>
    <source>
        <strain evidence="4 5">ATCC 38327</strain>
    </source>
</reference>
<evidence type="ECO:0000313" key="5">
    <source>
        <dbReference type="Proteomes" id="UP000054350"/>
    </source>
</evidence>
<dbReference type="GO" id="GO:0005739">
    <property type="term" value="C:mitochondrion"/>
    <property type="evidence" value="ECO:0007669"/>
    <property type="project" value="UniProtKB-SubCell"/>
</dbReference>
<dbReference type="OrthoDB" id="5564047at2759"/>
<evidence type="ECO:0000256" key="3">
    <source>
        <dbReference type="SAM" id="MobiDB-lite"/>
    </source>
</evidence>
<name>A0A0L0SZB9_ALLM3</name>
<evidence type="ECO:0000256" key="2">
    <source>
        <dbReference type="ARBA" id="ARBA00023128"/>
    </source>
</evidence>
<reference evidence="5" key="2">
    <citation type="submission" date="2009-11" db="EMBL/GenBank/DDBJ databases">
        <title>The Genome Sequence of Allomyces macrogynus strain ATCC 38327.</title>
        <authorList>
            <consortium name="The Broad Institute Genome Sequencing Platform"/>
            <person name="Russ C."/>
            <person name="Cuomo C."/>
            <person name="Shea T."/>
            <person name="Young S.K."/>
            <person name="Zeng Q."/>
            <person name="Koehrsen M."/>
            <person name="Haas B."/>
            <person name="Borodovsky M."/>
            <person name="Guigo R."/>
            <person name="Alvarado L."/>
            <person name="Berlin A."/>
            <person name="Borenstein D."/>
            <person name="Chen Z."/>
            <person name="Engels R."/>
            <person name="Freedman E."/>
            <person name="Gellesch M."/>
            <person name="Goldberg J."/>
            <person name="Griggs A."/>
            <person name="Gujja S."/>
            <person name="Heiman D."/>
            <person name="Hepburn T."/>
            <person name="Howarth C."/>
            <person name="Jen D."/>
            <person name="Larson L."/>
            <person name="Lewis B."/>
            <person name="Mehta T."/>
            <person name="Park D."/>
            <person name="Pearson M."/>
            <person name="Roberts A."/>
            <person name="Saif S."/>
            <person name="Shenoy N."/>
            <person name="Sisk P."/>
            <person name="Stolte C."/>
            <person name="Sykes S."/>
            <person name="Walk T."/>
            <person name="White J."/>
            <person name="Yandava C."/>
            <person name="Burger G."/>
            <person name="Gray M.W."/>
            <person name="Holland P.W.H."/>
            <person name="King N."/>
            <person name="Lang F.B.F."/>
            <person name="Roger A.J."/>
            <person name="Ruiz-Trillo I."/>
            <person name="Lander E."/>
            <person name="Nusbaum C."/>
        </authorList>
    </citation>
    <scope>NUCLEOTIDE SEQUENCE [LARGE SCALE GENOMIC DNA]</scope>
    <source>
        <strain evidence="5">ATCC 38327</strain>
    </source>
</reference>
<keyword evidence="5" id="KW-1185">Reference proteome</keyword>
<dbReference type="GO" id="GO:0003676">
    <property type="term" value="F:nucleic acid binding"/>
    <property type="evidence" value="ECO:0007669"/>
    <property type="project" value="InterPro"/>
</dbReference>
<dbReference type="AlphaFoldDB" id="A0A0L0SZB9"/>
<dbReference type="EMBL" id="GG745354">
    <property type="protein sequence ID" value="KNE67898.1"/>
    <property type="molecule type" value="Genomic_DNA"/>
</dbReference>
<sequence length="356" mass="38645">MHPTISTTACCRPVVRRLLALPHRLLSSALPQTWPVLLQQAPEPKPRRASELLDPACFAQATVHDPVAAREAHAAAFDKALKDLQERWRMQDMRRKAAVLRAGESTASKRAAILSAAIAEAQSALAGKESAPEKAADANDPPRIEPPRPSNVAVGLSFELRIVSLLNDRHGFDVMHMGKAGDGGLDFKGHLLPDRLALAPADPDVVATEHQSPPASVPVLGQCKALKIKMSPASLHSFIAVLADHNRTHHGSSSTAHDPTNDATFLGVFMTEKGYSKGTLEWSARTPHPLVLMQAPNAVADLDSHSGVEFCYINPAARTRWPWLTTEELRRAEKSMFYLRLLPNWPASAESNPSAT</sequence>
<dbReference type="PANTHER" id="PTHR28133">
    <property type="entry name" value="REQUIRED FOR RESPIRATORY GROWTH PROTEIN 7, MITOCHONDRIAL"/>
    <property type="match status" value="1"/>
</dbReference>
<keyword evidence="2" id="KW-0496">Mitochondrion</keyword>
<dbReference type="Gene3D" id="3.40.1350.10">
    <property type="match status" value="1"/>
</dbReference>